<accession>A0ABU0ZYQ3</accession>
<evidence type="ECO:0000313" key="3">
    <source>
        <dbReference type="EMBL" id="MDQ7916597.1"/>
    </source>
</evidence>
<feature type="domain" description="Secretion system C-terminal sorting" evidence="2">
    <location>
        <begin position="922"/>
        <end position="999"/>
    </location>
</feature>
<protein>
    <submittedName>
        <fullName evidence="3">T9SS type A sorting domain-containing protein</fullName>
    </submittedName>
</protein>
<evidence type="ECO:0000256" key="1">
    <source>
        <dbReference type="ARBA" id="ARBA00022729"/>
    </source>
</evidence>
<keyword evidence="4" id="KW-1185">Reference proteome</keyword>
<gene>
    <name evidence="3" type="ORF">RBU60_03345</name>
</gene>
<organism evidence="3 4">
    <name type="scientific">Mesonia profundi</name>
    <dbReference type="NCBI Taxonomy" id="3070998"/>
    <lineage>
        <taxon>Bacteria</taxon>
        <taxon>Pseudomonadati</taxon>
        <taxon>Bacteroidota</taxon>
        <taxon>Flavobacteriia</taxon>
        <taxon>Flavobacteriales</taxon>
        <taxon>Flavobacteriaceae</taxon>
        <taxon>Mesonia</taxon>
    </lineage>
</organism>
<name>A0ABU0ZYQ3_9FLAO</name>
<dbReference type="NCBIfam" id="TIGR04183">
    <property type="entry name" value="Por_Secre_tail"/>
    <property type="match status" value="1"/>
</dbReference>
<evidence type="ECO:0000313" key="4">
    <source>
        <dbReference type="Proteomes" id="UP001230915"/>
    </source>
</evidence>
<dbReference type="Proteomes" id="UP001230915">
    <property type="component" value="Unassembled WGS sequence"/>
</dbReference>
<dbReference type="InterPro" id="IPR026444">
    <property type="entry name" value="Secre_tail"/>
</dbReference>
<dbReference type="Pfam" id="PF18962">
    <property type="entry name" value="Por_Secre_tail"/>
    <property type="match status" value="1"/>
</dbReference>
<sequence length="1000" mass="108123">MYTSTHKHFQTRILLTFFSLITFISWSQGFEDFTNSSAGSSYSNNSFTGNNSITWTYVESRNANGDANSAGINLPALMLRRSSDDSKVTSSTILNGIGNFSVKLYKGFTGSGDRQVELFVNGTSYGTSTPFDDFDAHLFEVNNINESGGVIIEIKNITSKQVIVDNITWTSFGGGGANASPFIANIEQIPSNNNVTSSDNVLVSADIVDADGIASAEVHWGTTSGNLSNSIGMILDTGDSYSTTSAIPAHADGTIVYYEIEATDNNATPLTITSSEQSYTVKDPIPFSIPYVNGLRDQNDLDEAIDFGFEFNNTTLKTSAGGYMKIENGSIVSPAIDFSAYDVLSVSFDMSTFGGDNEQELSILVSNDNGSTYTSIENFLTPSNYLTFEYTIDLSSLNGTNGRIKFEMTGGSSSIRFRDFSIYRQFVYSNGAWTPFNPDGVALNTDDLRIADGTAVLSINNSVNNITINTGASLEIEGILTIAGDITNDGDMVFKSTATSDGELAAVPASSTITGVFTVERYTSANRAYRFVSSPVTTSTSIHDNWQEGATSATDNPAPGFGTHITGSTTDQQNGFDGTVTGNPSLFRLDAVNQSFVAVTNTNVNTVNAGEGYLLFVRGDRSIDLGSNDSHSSTTLRTKGILFTGTFTENSLVNNVQGEFNLIANPYQSAVNINTVIADSQNLNSIFAYVYDPTLGTNGTYVTITLSNGSNTAGSYANGFLQPGQSLQVATANDGPTSIVFNENAKAPGNHTSTFKNTKPAVENPQIIGQLFITENYTAGGVTHDSFGIYFSEELSNEVTQDDAVKPFNFTENLGIVNGEEILSIERRALPVEEEEIQFFSNNYNHSDYTLLLNIEQMQDINVFLKDNYTQAEVPLENGDNVYAFSVSQEIEASLSSDRFSIYFAEDGLTVENATLNYGIELYPNPTKPGDAFYMTTGSFEGDGVQVSITDIFGKRVYQAEQEFSNTKVSIKPENPLSSGVYFVQVSQNGKKVVKRLMIR</sequence>
<keyword evidence="1" id="KW-0732">Signal</keyword>
<evidence type="ECO:0000259" key="2">
    <source>
        <dbReference type="Pfam" id="PF18962"/>
    </source>
</evidence>
<comment type="caution">
    <text evidence="3">The sequence shown here is derived from an EMBL/GenBank/DDBJ whole genome shotgun (WGS) entry which is preliminary data.</text>
</comment>
<dbReference type="EMBL" id="JAVHUL010000006">
    <property type="protein sequence ID" value="MDQ7916597.1"/>
    <property type="molecule type" value="Genomic_DNA"/>
</dbReference>
<dbReference type="RefSeq" id="WP_308863249.1">
    <property type="nucleotide sequence ID" value="NZ_JAVHUL010000006.1"/>
</dbReference>
<reference evidence="3 4" key="1">
    <citation type="submission" date="2023-08" db="EMBL/GenBank/DDBJ databases">
        <title>Mesonia sp. MT50, isolated from deep-sea sediment of the Mariana Trench.</title>
        <authorList>
            <person name="Fu H."/>
        </authorList>
    </citation>
    <scope>NUCLEOTIDE SEQUENCE [LARGE SCALE GENOMIC DNA]</scope>
    <source>
        <strain evidence="3 4">MT50</strain>
    </source>
</reference>
<proteinExistence type="predicted"/>